<reference evidence="3 4" key="1">
    <citation type="submission" date="2024-03" db="EMBL/GenBank/DDBJ databases">
        <title>Aquirufa genome sequencing.</title>
        <authorList>
            <person name="Pitt A."/>
            <person name="Hahn M.W."/>
        </authorList>
    </citation>
    <scope>NUCLEOTIDE SEQUENCE [LARGE SCALE GENOMIC DNA]</scope>
    <source>
        <strain evidence="3 4">OSTEICH-129V</strain>
    </source>
</reference>
<dbReference type="CDD" id="cd03789">
    <property type="entry name" value="GT9_LPS_heptosyltransferase"/>
    <property type="match status" value="1"/>
</dbReference>
<comment type="caution">
    <text evidence="3">The sequence shown here is derived from an EMBL/GenBank/DDBJ whole genome shotgun (WGS) entry which is preliminary data.</text>
</comment>
<keyword evidence="2 3" id="KW-0808">Transferase</keyword>
<evidence type="ECO:0000256" key="2">
    <source>
        <dbReference type="ARBA" id="ARBA00022679"/>
    </source>
</evidence>
<evidence type="ECO:0000313" key="4">
    <source>
        <dbReference type="Proteomes" id="UP001598138"/>
    </source>
</evidence>
<dbReference type="InterPro" id="IPR051199">
    <property type="entry name" value="LPS_LOS_Heptosyltrfase"/>
</dbReference>
<dbReference type="EMBL" id="JBBKXZ010000001">
    <property type="protein sequence ID" value="MFD3394043.1"/>
    <property type="molecule type" value="Genomic_DNA"/>
</dbReference>
<dbReference type="GO" id="GO:0016757">
    <property type="term" value="F:glycosyltransferase activity"/>
    <property type="evidence" value="ECO:0007669"/>
    <property type="project" value="UniProtKB-KW"/>
</dbReference>
<dbReference type="Proteomes" id="UP001598138">
    <property type="component" value="Unassembled WGS sequence"/>
</dbReference>
<dbReference type="Pfam" id="PF01075">
    <property type="entry name" value="Glyco_transf_9"/>
    <property type="match status" value="1"/>
</dbReference>
<protein>
    <submittedName>
        <fullName evidence="3">Glycosyltransferase family 9 protein</fullName>
        <ecNumber evidence="3">2.4.-.-</ecNumber>
    </submittedName>
</protein>
<keyword evidence="1 3" id="KW-0328">Glycosyltransferase</keyword>
<dbReference type="SUPFAM" id="SSF53756">
    <property type="entry name" value="UDP-Glycosyltransferase/glycogen phosphorylase"/>
    <property type="match status" value="1"/>
</dbReference>
<dbReference type="InterPro" id="IPR002201">
    <property type="entry name" value="Glyco_trans_9"/>
</dbReference>
<keyword evidence="4" id="KW-1185">Reference proteome</keyword>
<sequence length="326" mass="36055">MRLLFIRFSAIGDIVLASAAFRCAKQQLPGVEIHLLTKRSMKAVTEANPYIDQFHYFDSDLAATIEELKGYSFDYIVDLHKNLRSFRIRLALGVPVLAYNKLSVEKFLLTKFQVNRMPDRHISLRSVDALAPLGVVYDGKGLDHFIPAGTQVSGLFPEGYVALVIGASYATKKLPLESLKQLVKLIPHPIVLIGGPEEKVEGAEIAALDPDRILNTCGMYSLHESAALVRDARLVISHDTGMLYIACAFEKNVIAIWGATSPALQVEPFMPENSKTRVFQAIVPNLTCQPCSNFGTKTCPKGHFNCMKQQDLPAIARQVGEMWQPA</sequence>
<name>A0ABW6DDP6_9BACT</name>
<evidence type="ECO:0000256" key="1">
    <source>
        <dbReference type="ARBA" id="ARBA00022676"/>
    </source>
</evidence>
<gene>
    <name evidence="3" type="ORF">U0R10_05375</name>
</gene>
<dbReference type="RefSeq" id="WP_377982919.1">
    <property type="nucleotide sequence ID" value="NZ_JBBKXZ010000001.1"/>
</dbReference>
<evidence type="ECO:0000313" key="3">
    <source>
        <dbReference type="EMBL" id="MFD3394043.1"/>
    </source>
</evidence>
<dbReference type="PANTHER" id="PTHR30160">
    <property type="entry name" value="TETRAACYLDISACCHARIDE 4'-KINASE-RELATED"/>
    <property type="match status" value="1"/>
</dbReference>
<dbReference type="EC" id="2.4.-.-" evidence="3"/>
<dbReference type="PANTHER" id="PTHR30160:SF1">
    <property type="entry name" value="LIPOPOLYSACCHARIDE 1,2-N-ACETYLGLUCOSAMINETRANSFERASE-RELATED"/>
    <property type="match status" value="1"/>
</dbReference>
<organism evidence="3 4">
    <name type="scientific">Aquirufa avitistagni</name>
    <dbReference type="NCBI Taxonomy" id="3104728"/>
    <lineage>
        <taxon>Bacteria</taxon>
        <taxon>Pseudomonadati</taxon>
        <taxon>Bacteroidota</taxon>
        <taxon>Cytophagia</taxon>
        <taxon>Cytophagales</taxon>
        <taxon>Flectobacillaceae</taxon>
        <taxon>Aquirufa</taxon>
    </lineage>
</organism>
<accession>A0ABW6DDP6</accession>
<dbReference type="Gene3D" id="3.40.50.2000">
    <property type="entry name" value="Glycogen Phosphorylase B"/>
    <property type="match status" value="2"/>
</dbReference>
<proteinExistence type="predicted"/>